<organism evidence="1 2">
    <name type="scientific">Kineosporia corallincola</name>
    <dbReference type="NCBI Taxonomy" id="2835133"/>
    <lineage>
        <taxon>Bacteria</taxon>
        <taxon>Bacillati</taxon>
        <taxon>Actinomycetota</taxon>
        <taxon>Actinomycetes</taxon>
        <taxon>Kineosporiales</taxon>
        <taxon>Kineosporiaceae</taxon>
        <taxon>Kineosporia</taxon>
    </lineage>
</organism>
<reference evidence="1 2" key="1">
    <citation type="submission" date="2021-05" db="EMBL/GenBank/DDBJ databases">
        <title>Kineosporia and Streptomyces sp. nov. two new marine actinobacteria isolated from Coral.</title>
        <authorList>
            <person name="Buangrab K."/>
            <person name="Sutthacheep M."/>
            <person name="Yeemin T."/>
            <person name="Harunari E."/>
            <person name="Igarashi Y."/>
            <person name="Kanchanasin P."/>
            <person name="Tanasupawat S."/>
            <person name="Phongsopitanun W."/>
        </authorList>
    </citation>
    <scope>NUCLEOTIDE SEQUENCE [LARGE SCALE GENOMIC DNA]</scope>
    <source>
        <strain evidence="1 2">J2-2</strain>
    </source>
</reference>
<keyword evidence="2" id="KW-1185">Reference proteome</keyword>
<dbReference type="EMBL" id="JAHBAY010000010">
    <property type="protein sequence ID" value="MBT0771794.1"/>
    <property type="molecule type" value="Genomic_DNA"/>
</dbReference>
<proteinExistence type="predicted"/>
<protein>
    <recommendedName>
        <fullName evidence="3">DUF2188 domain-containing protein</fullName>
    </recommendedName>
</protein>
<dbReference type="RefSeq" id="WP_214158165.1">
    <property type="nucleotide sequence ID" value="NZ_JAHBAY010000010.1"/>
</dbReference>
<evidence type="ECO:0000313" key="2">
    <source>
        <dbReference type="Proteomes" id="UP001197247"/>
    </source>
</evidence>
<comment type="caution">
    <text evidence="1">The sequence shown here is derived from an EMBL/GenBank/DDBJ whole genome shotgun (WGS) entry which is preliminary data.</text>
</comment>
<sequence length="88" mass="10559">MLTWSRNESRVLAIWHFAHAWQLDDTDTWIIEITPDGITCNRPSLDNREAEQVGRELMIQSWRMQQVWHGQITVKRHADTYDPDWRPT</sequence>
<accession>A0ABS5TN31</accession>
<evidence type="ECO:0000313" key="1">
    <source>
        <dbReference type="EMBL" id="MBT0771794.1"/>
    </source>
</evidence>
<evidence type="ECO:0008006" key="3">
    <source>
        <dbReference type="Google" id="ProtNLM"/>
    </source>
</evidence>
<dbReference type="Proteomes" id="UP001197247">
    <property type="component" value="Unassembled WGS sequence"/>
</dbReference>
<gene>
    <name evidence="1" type="ORF">KIH74_22830</name>
</gene>
<name>A0ABS5TN31_9ACTN</name>